<accession>A0A392UUV6</accession>
<feature type="non-terminal residue" evidence="1">
    <location>
        <position position="1"/>
    </location>
</feature>
<dbReference type="Proteomes" id="UP000265520">
    <property type="component" value="Unassembled WGS sequence"/>
</dbReference>
<evidence type="ECO:0000313" key="1">
    <source>
        <dbReference type="EMBL" id="MCI79776.1"/>
    </source>
</evidence>
<protein>
    <submittedName>
        <fullName evidence="1">Uncharacterized protein</fullName>
    </submittedName>
</protein>
<organism evidence="1 2">
    <name type="scientific">Trifolium medium</name>
    <dbReference type="NCBI Taxonomy" id="97028"/>
    <lineage>
        <taxon>Eukaryota</taxon>
        <taxon>Viridiplantae</taxon>
        <taxon>Streptophyta</taxon>
        <taxon>Embryophyta</taxon>
        <taxon>Tracheophyta</taxon>
        <taxon>Spermatophyta</taxon>
        <taxon>Magnoliopsida</taxon>
        <taxon>eudicotyledons</taxon>
        <taxon>Gunneridae</taxon>
        <taxon>Pentapetalae</taxon>
        <taxon>rosids</taxon>
        <taxon>fabids</taxon>
        <taxon>Fabales</taxon>
        <taxon>Fabaceae</taxon>
        <taxon>Papilionoideae</taxon>
        <taxon>50 kb inversion clade</taxon>
        <taxon>NPAAA clade</taxon>
        <taxon>Hologalegina</taxon>
        <taxon>IRL clade</taxon>
        <taxon>Trifolieae</taxon>
        <taxon>Trifolium</taxon>
    </lineage>
</organism>
<keyword evidence="2" id="KW-1185">Reference proteome</keyword>
<name>A0A392UUV6_9FABA</name>
<proteinExistence type="predicted"/>
<reference evidence="1 2" key="1">
    <citation type="journal article" date="2018" name="Front. Plant Sci.">
        <title>Red Clover (Trifolium pratense) and Zigzag Clover (T. medium) - A Picture of Genomic Similarities and Differences.</title>
        <authorList>
            <person name="Dluhosova J."/>
            <person name="Istvanek J."/>
            <person name="Nedelnik J."/>
            <person name="Repkova J."/>
        </authorList>
    </citation>
    <scope>NUCLEOTIDE SEQUENCE [LARGE SCALE GENOMIC DNA]</scope>
    <source>
        <strain evidence="2">cv. 10/8</strain>
        <tissue evidence="1">Leaf</tissue>
    </source>
</reference>
<comment type="caution">
    <text evidence="1">The sequence shown here is derived from an EMBL/GenBank/DDBJ whole genome shotgun (WGS) entry which is preliminary data.</text>
</comment>
<dbReference type="EMBL" id="LXQA010981096">
    <property type="protein sequence ID" value="MCI79776.1"/>
    <property type="molecule type" value="Genomic_DNA"/>
</dbReference>
<evidence type="ECO:0000313" key="2">
    <source>
        <dbReference type="Proteomes" id="UP000265520"/>
    </source>
</evidence>
<sequence length="34" mass="3639">GDLCGVQSFYVRAGKFWFLRGAQGCAAPRAGFVC</sequence>
<dbReference type="AlphaFoldDB" id="A0A392UUV6"/>